<dbReference type="Proteomes" id="UP000242329">
    <property type="component" value="Unassembled WGS sequence"/>
</dbReference>
<dbReference type="STRING" id="1123382.SAMN02745221_01506"/>
<dbReference type="GO" id="GO:0005829">
    <property type="term" value="C:cytosol"/>
    <property type="evidence" value="ECO:0007669"/>
    <property type="project" value="TreeGrafter"/>
</dbReference>
<gene>
    <name evidence="3" type="ORF">SAMN02745221_01506</name>
</gene>
<dbReference type="PANTHER" id="PTHR11365:SF2">
    <property type="entry name" value="5-OXOPROLINASE"/>
    <property type="match status" value="1"/>
</dbReference>
<evidence type="ECO:0000313" key="3">
    <source>
        <dbReference type="EMBL" id="SHH02614.1"/>
    </source>
</evidence>
<dbReference type="GO" id="GO:0006749">
    <property type="term" value="P:glutathione metabolic process"/>
    <property type="evidence" value="ECO:0007669"/>
    <property type="project" value="TreeGrafter"/>
</dbReference>
<keyword evidence="4" id="KW-1185">Reference proteome</keyword>
<evidence type="ECO:0000259" key="1">
    <source>
        <dbReference type="Pfam" id="PF01968"/>
    </source>
</evidence>
<dbReference type="Pfam" id="PF05378">
    <property type="entry name" value="Hydant_A_N"/>
    <property type="match status" value="1"/>
</dbReference>
<dbReference type="InterPro" id="IPR002821">
    <property type="entry name" value="Hydantoinase_A"/>
</dbReference>
<reference evidence="4" key="1">
    <citation type="submission" date="2016-11" db="EMBL/GenBank/DDBJ databases">
        <authorList>
            <person name="Varghese N."/>
            <person name="Submissions S."/>
        </authorList>
    </citation>
    <scope>NUCLEOTIDE SEQUENCE [LARGE SCALE GENOMIC DNA]</scope>
    <source>
        <strain evidence="4">DSM 11003</strain>
    </source>
</reference>
<dbReference type="AlphaFoldDB" id="A0A1M5PLG1"/>
<feature type="domain" description="Hydantoinase A/oxoprolinase" evidence="1">
    <location>
        <begin position="180"/>
        <end position="460"/>
    </location>
</feature>
<dbReference type="EMBL" id="FQWY01000024">
    <property type="protein sequence ID" value="SHH02614.1"/>
    <property type="molecule type" value="Genomic_DNA"/>
</dbReference>
<proteinExistence type="predicted"/>
<dbReference type="PANTHER" id="PTHR11365">
    <property type="entry name" value="5-OXOPROLINASE RELATED"/>
    <property type="match status" value="1"/>
</dbReference>
<dbReference type="Pfam" id="PF01968">
    <property type="entry name" value="Hydantoinase_A"/>
    <property type="match status" value="1"/>
</dbReference>
<dbReference type="SUPFAM" id="SSF53067">
    <property type="entry name" value="Actin-like ATPase domain"/>
    <property type="match status" value="1"/>
</dbReference>
<evidence type="ECO:0000259" key="2">
    <source>
        <dbReference type="Pfam" id="PF05378"/>
    </source>
</evidence>
<dbReference type="OrthoDB" id="9768323at2"/>
<evidence type="ECO:0000313" key="4">
    <source>
        <dbReference type="Proteomes" id="UP000242329"/>
    </source>
</evidence>
<dbReference type="InterPro" id="IPR043129">
    <property type="entry name" value="ATPase_NBD"/>
</dbReference>
<protein>
    <submittedName>
        <fullName evidence="3">N-methylhydantoinase A/oxoprolinase/acetone carboxylase, beta subunit</fullName>
    </submittedName>
</protein>
<dbReference type="RefSeq" id="WP_073092293.1">
    <property type="nucleotide sequence ID" value="NZ_FQWY01000024.1"/>
</dbReference>
<feature type="domain" description="Hydantoinase/oxoprolinase N-terminal" evidence="2">
    <location>
        <begin position="3"/>
        <end position="158"/>
    </location>
</feature>
<organism evidence="3 4">
    <name type="scientific">Thermosyntropha lipolytica DSM 11003</name>
    <dbReference type="NCBI Taxonomy" id="1123382"/>
    <lineage>
        <taxon>Bacteria</taxon>
        <taxon>Bacillati</taxon>
        <taxon>Bacillota</taxon>
        <taxon>Clostridia</taxon>
        <taxon>Eubacteriales</taxon>
        <taxon>Syntrophomonadaceae</taxon>
        <taxon>Thermosyntropha</taxon>
    </lineage>
</organism>
<dbReference type="GO" id="GO:0017168">
    <property type="term" value="F:5-oxoprolinase (ATP-hydrolyzing) activity"/>
    <property type="evidence" value="ECO:0007669"/>
    <property type="project" value="TreeGrafter"/>
</dbReference>
<name>A0A1M5PLG1_9FIRM</name>
<dbReference type="InterPro" id="IPR045079">
    <property type="entry name" value="Oxoprolinase-like"/>
</dbReference>
<sequence>MLIGIDIGGTYTDGVVYREGKIIKTAKKPTLYEEIDVSLLAVLDDLIKDMDVKQVKRLVISTTLVTNLIATGRGERTALLLLPGYGLPHDLYRIGDDTYFLKGSIDFRGREIEEIDEKEVIECIEDIKKKGIRRVAIAGKFASRNNLQEKKVQDLFHKHYREALTVISSKVANRLNFPRRAATAYFTAMTLKEWEGFVAQIRSALQERNLSCEVFILKADGGTTPLDLSVFTPCETVFSGPAASTMGGKAITMDDKNAVVIDIGGTTSDISLLIEGNPLYASKGAVISGFYTHIHALAVKSVPLGGDSLIYLQDGSIDVAPYREGNAACLGGNRPTVTDVFNVKYRLNVGNAASSVKALQELALLAGMELDRLCDKVVDIVISRLTEAIKNMFKEWENEPAYKVWEVVNGRRFKPDRLIGIGAAARAIIPVLAEKMDLPYLVHDHSPVANALGAAVARPTLTVNLHIDTAQGVCMVDPGGIRQQVPRSPAFSMEEARKIALNFLQEIGKKRGMEDYLEDYRFYKEEQFNMIRGWDRIGKIFEIELQVAPGFIKEYRGVI</sequence>
<dbReference type="InterPro" id="IPR008040">
    <property type="entry name" value="Hydant_A_N"/>
</dbReference>
<accession>A0A1M5PLG1</accession>